<reference evidence="10" key="2">
    <citation type="journal article" date="2021" name="PeerJ">
        <title>Extensive microbial diversity within the chicken gut microbiome revealed by metagenomics and culture.</title>
        <authorList>
            <person name="Gilroy R."/>
            <person name="Ravi A."/>
            <person name="Getino M."/>
            <person name="Pursley I."/>
            <person name="Horton D.L."/>
            <person name="Alikhan N.F."/>
            <person name="Baker D."/>
            <person name="Gharbi K."/>
            <person name="Hall N."/>
            <person name="Watson M."/>
            <person name="Adriaenssens E.M."/>
            <person name="Foster-Nyarko E."/>
            <person name="Jarju S."/>
            <person name="Secka A."/>
            <person name="Antonio M."/>
            <person name="Oren A."/>
            <person name="Chaudhuri R.R."/>
            <person name="La Ragione R."/>
            <person name="Hildebrand F."/>
            <person name="Pallen M.J."/>
        </authorList>
    </citation>
    <scope>NUCLEOTIDE SEQUENCE</scope>
    <source>
        <strain evidence="10">1063</strain>
    </source>
</reference>
<sequence length="1004" mass="112758">MNYHNNREIFAVNALTKHGAGYPLGADGKARTMCLSGEWNFKYYPSVTLLDASPSSWDKIEVPSNWQLKGYGKPIYTNTRYPYPISTSPFKMPLIDDTDNSCGVYMREFELGAVEGRVHVEFCANSGAEVYVNGVFAGYSESSFDYQEYDITDLVKEGRNEIKIIVYRYTTGSYLEDQDMWRISGIFRDVMLIFVPEVRIADIYARASFSADFSCAKFKAGIQADARRAGLSGGRLSVVLADADGNPAAEGTLALPDIAEKGRSVVKFESVVDAPKLWSSEDPYLYTLTVVLYDADGKEIDRRSLKFGFREVKILPKRGKEDPVILLNGKKLKIRGVNRHEFHPEYGHAVPAELIEKDLILLRNNNINSVRTSHYPNSRAFYDLCDRYGIMVMCENNLETHGLAVSIPRSNPIWVKRCCRRMENMVRTFRNHACILFWSLGNESGGGGKAFHDMKSVANALDKTRPVHYECDAWLTVTDIMSEMYTQQGQMKEIGKNLPHIHSAAMWAPLGHLLMPYMYRDKPFIQCEYAHCMGNSLGNFADYWADFKRYDRLCGGYIWDFADQSIKRVQSDGTVEWTYGGDWGDEPNDGTFAFNGIVRADRSPNPALFEVKKVYQQIQFALADGKIAVTNEYLFTDISRYTLRVELLKDGRAVEEATVAMPSVMPGKTGYADIPFALPANSDECVLNVYALQDRDERGIAAGTVIAEEQLELGGFRPAAANVADGKPVSREGNDIIIDCGSVVAKVDGDSGYISSLQINGSEKIIDPIKPNFWRAPIDNDKSPQLPPFVQAIFGKYFFKKASQGIVKSNCIVTDKKVEIDWHMPKMLSLRTKYEATDKGLKITMTCMNAFFGLPRFGFDMKLDASADMEFFARGPHENYCDRKTSAKLGVYSGRVEDFQHDYLVPQENGNHCDARWLRVGGDAGVRFGAADKPFEFSCHNYSMEALERATHLHELVKNDDEGVYVFIDGAQRGVGGDVPALACVKKQYKIKPYKVHSFSFIIS</sequence>
<dbReference type="InterPro" id="IPR014718">
    <property type="entry name" value="GH-type_carb-bd"/>
</dbReference>
<dbReference type="SUPFAM" id="SSF74650">
    <property type="entry name" value="Galactose mutarotase-like"/>
    <property type="match status" value="1"/>
</dbReference>
<evidence type="ECO:0000313" key="10">
    <source>
        <dbReference type="EMBL" id="HIU21697.1"/>
    </source>
</evidence>
<dbReference type="SMART" id="SM01038">
    <property type="entry name" value="Bgal_small_N"/>
    <property type="match status" value="1"/>
</dbReference>
<dbReference type="SUPFAM" id="SSF51445">
    <property type="entry name" value="(Trans)glycosidases"/>
    <property type="match status" value="1"/>
</dbReference>
<dbReference type="InterPro" id="IPR008979">
    <property type="entry name" value="Galactose-bd-like_sf"/>
</dbReference>
<dbReference type="InterPro" id="IPR006103">
    <property type="entry name" value="Glyco_hydro_2_cat"/>
</dbReference>
<evidence type="ECO:0000256" key="6">
    <source>
        <dbReference type="ARBA" id="ARBA00023295"/>
    </source>
</evidence>
<gene>
    <name evidence="10" type="ORF">IAD51_05665</name>
</gene>
<evidence type="ECO:0000256" key="8">
    <source>
        <dbReference type="RuleBase" id="RU361154"/>
    </source>
</evidence>
<dbReference type="Pfam" id="PF16353">
    <property type="entry name" value="LacZ_4"/>
    <property type="match status" value="1"/>
</dbReference>
<dbReference type="SUPFAM" id="SSF49303">
    <property type="entry name" value="beta-Galactosidase/glucuronidase domain"/>
    <property type="match status" value="2"/>
</dbReference>
<dbReference type="SUPFAM" id="SSF49785">
    <property type="entry name" value="Galactose-binding domain-like"/>
    <property type="match status" value="1"/>
</dbReference>
<evidence type="ECO:0000256" key="2">
    <source>
        <dbReference type="ARBA" id="ARBA00007401"/>
    </source>
</evidence>
<protein>
    <recommendedName>
        <fullName evidence="4 8">Beta-galactosidase</fullName>
        <ecNumber evidence="3 8">3.2.1.23</ecNumber>
    </recommendedName>
    <alternativeName>
        <fullName evidence="7 8">Lactase</fullName>
    </alternativeName>
</protein>
<comment type="similarity">
    <text evidence="2 8">Belongs to the glycosyl hydrolase 2 family.</text>
</comment>
<dbReference type="InterPro" id="IPR050347">
    <property type="entry name" value="Bact_Beta-galactosidase"/>
</dbReference>
<dbReference type="InterPro" id="IPR011013">
    <property type="entry name" value="Gal_mutarotase_sf_dom"/>
</dbReference>
<comment type="catalytic activity">
    <reaction evidence="1 8">
        <text>Hydrolysis of terminal non-reducing beta-D-galactose residues in beta-D-galactosides.</text>
        <dbReference type="EC" id="3.2.1.23"/>
    </reaction>
</comment>
<dbReference type="GO" id="GO:0004565">
    <property type="term" value="F:beta-galactosidase activity"/>
    <property type="evidence" value="ECO:0007669"/>
    <property type="project" value="UniProtKB-EC"/>
</dbReference>
<accession>A0A9D1L376</accession>
<evidence type="ECO:0000313" key="11">
    <source>
        <dbReference type="Proteomes" id="UP000824088"/>
    </source>
</evidence>
<dbReference type="Pfam" id="PF02836">
    <property type="entry name" value="Glyco_hydro_2_C"/>
    <property type="match status" value="1"/>
</dbReference>
<dbReference type="InterPro" id="IPR017853">
    <property type="entry name" value="GH"/>
</dbReference>
<dbReference type="Pfam" id="PF02837">
    <property type="entry name" value="Glyco_hydro_2_N"/>
    <property type="match status" value="1"/>
</dbReference>
<dbReference type="PANTHER" id="PTHR46323">
    <property type="entry name" value="BETA-GALACTOSIDASE"/>
    <property type="match status" value="1"/>
</dbReference>
<dbReference type="AlphaFoldDB" id="A0A9D1L376"/>
<dbReference type="InterPro" id="IPR036156">
    <property type="entry name" value="Beta-gal/glucu_dom_sf"/>
</dbReference>
<dbReference type="Proteomes" id="UP000824088">
    <property type="component" value="Unassembled WGS sequence"/>
</dbReference>
<dbReference type="Pfam" id="PF00703">
    <property type="entry name" value="Glyco_hydro_2"/>
    <property type="match status" value="1"/>
</dbReference>
<evidence type="ECO:0000259" key="9">
    <source>
        <dbReference type="SMART" id="SM01038"/>
    </source>
</evidence>
<dbReference type="InterPro" id="IPR032312">
    <property type="entry name" value="LacZ_4"/>
</dbReference>
<dbReference type="PROSITE" id="PS00719">
    <property type="entry name" value="GLYCOSYL_HYDROL_F2_1"/>
    <property type="match status" value="1"/>
</dbReference>
<dbReference type="PROSITE" id="PS00608">
    <property type="entry name" value="GLYCOSYL_HYDROL_F2_2"/>
    <property type="match status" value="1"/>
</dbReference>
<evidence type="ECO:0000256" key="7">
    <source>
        <dbReference type="ARBA" id="ARBA00032230"/>
    </source>
</evidence>
<evidence type="ECO:0000256" key="3">
    <source>
        <dbReference type="ARBA" id="ARBA00012756"/>
    </source>
</evidence>
<dbReference type="InterPro" id="IPR023232">
    <property type="entry name" value="Glyco_hydro_2_AS"/>
</dbReference>
<dbReference type="Pfam" id="PF02929">
    <property type="entry name" value="Bgal_small_N"/>
    <property type="match status" value="1"/>
</dbReference>
<dbReference type="PRINTS" id="PR00132">
    <property type="entry name" value="GLHYDRLASE2"/>
</dbReference>
<dbReference type="Gene3D" id="2.70.98.10">
    <property type="match status" value="1"/>
</dbReference>
<dbReference type="EMBL" id="DVMN01000101">
    <property type="protein sequence ID" value="HIU21697.1"/>
    <property type="molecule type" value="Genomic_DNA"/>
</dbReference>
<dbReference type="InterPro" id="IPR004199">
    <property type="entry name" value="B-gal_small/dom_5"/>
</dbReference>
<dbReference type="InterPro" id="IPR006104">
    <property type="entry name" value="Glyco_hydro_2_N"/>
</dbReference>
<dbReference type="GO" id="GO:0005990">
    <property type="term" value="P:lactose catabolic process"/>
    <property type="evidence" value="ECO:0007669"/>
    <property type="project" value="TreeGrafter"/>
</dbReference>
<keyword evidence="6 8" id="KW-0326">Glycosidase</keyword>
<comment type="caution">
    <text evidence="10">The sequence shown here is derived from an EMBL/GenBank/DDBJ whole genome shotgun (WGS) entry which is preliminary data.</text>
</comment>
<dbReference type="InterPro" id="IPR006102">
    <property type="entry name" value="Ig-like_GH2"/>
</dbReference>
<dbReference type="GO" id="GO:0009341">
    <property type="term" value="C:beta-galactosidase complex"/>
    <property type="evidence" value="ECO:0007669"/>
    <property type="project" value="InterPro"/>
</dbReference>
<dbReference type="Gene3D" id="2.60.40.10">
    <property type="entry name" value="Immunoglobulins"/>
    <property type="match status" value="2"/>
</dbReference>
<dbReference type="EC" id="3.2.1.23" evidence="3 8"/>
<keyword evidence="5 8" id="KW-0378">Hydrolase</keyword>
<evidence type="ECO:0000256" key="1">
    <source>
        <dbReference type="ARBA" id="ARBA00001412"/>
    </source>
</evidence>
<organism evidence="10 11">
    <name type="scientific">Candidatus Limadaptatus stercorigallinarum</name>
    <dbReference type="NCBI Taxonomy" id="2840845"/>
    <lineage>
        <taxon>Bacteria</taxon>
        <taxon>Bacillati</taxon>
        <taxon>Bacillota</taxon>
        <taxon>Clostridia</taxon>
        <taxon>Eubacteriales</taxon>
        <taxon>Candidatus Limadaptatus</taxon>
    </lineage>
</organism>
<feature type="domain" description="Beta galactosidase small chain/" evidence="9">
    <location>
        <begin position="746"/>
        <end position="1004"/>
    </location>
</feature>
<reference evidence="10" key="1">
    <citation type="submission" date="2020-10" db="EMBL/GenBank/DDBJ databases">
        <authorList>
            <person name="Gilroy R."/>
        </authorList>
    </citation>
    <scope>NUCLEOTIDE SEQUENCE</scope>
    <source>
        <strain evidence="10">1063</strain>
    </source>
</reference>
<dbReference type="PANTHER" id="PTHR46323:SF2">
    <property type="entry name" value="BETA-GALACTOSIDASE"/>
    <property type="match status" value="1"/>
</dbReference>
<dbReference type="InterPro" id="IPR006101">
    <property type="entry name" value="Glyco_hydro_2"/>
</dbReference>
<dbReference type="GO" id="GO:0030246">
    <property type="term" value="F:carbohydrate binding"/>
    <property type="evidence" value="ECO:0007669"/>
    <property type="project" value="InterPro"/>
</dbReference>
<evidence type="ECO:0000256" key="5">
    <source>
        <dbReference type="ARBA" id="ARBA00022801"/>
    </source>
</evidence>
<proteinExistence type="inferred from homology"/>
<dbReference type="Gene3D" id="2.60.120.260">
    <property type="entry name" value="Galactose-binding domain-like"/>
    <property type="match status" value="1"/>
</dbReference>
<name>A0A9D1L376_9FIRM</name>
<dbReference type="Gene3D" id="3.20.20.80">
    <property type="entry name" value="Glycosidases"/>
    <property type="match status" value="1"/>
</dbReference>
<dbReference type="InterPro" id="IPR023230">
    <property type="entry name" value="Glyco_hydro_2_CS"/>
</dbReference>
<evidence type="ECO:0000256" key="4">
    <source>
        <dbReference type="ARBA" id="ARBA00013303"/>
    </source>
</evidence>
<dbReference type="InterPro" id="IPR013783">
    <property type="entry name" value="Ig-like_fold"/>
</dbReference>